<dbReference type="EMBL" id="RQTK01000391">
    <property type="protein sequence ID" value="RUS80448.1"/>
    <property type="molecule type" value="Genomic_DNA"/>
</dbReference>
<dbReference type="InterPro" id="IPR005018">
    <property type="entry name" value="DOMON_domain"/>
</dbReference>
<dbReference type="InterPro" id="IPR045266">
    <property type="entry name" value="DOH_DOMON"/>
</dbReference>
<evidence type="ECO:0000313" key="16">
    <source>
        <dbReference type="EMBL" id="RUS80448.1"/>
    </source>
</evidence>
<organism evidence="16 17">
    <name type="scientific">Elysia chlorotica</name>
    <name type="common">Eastern emerald elysia</name>
    <name type="synonym">Sea slug</name>
    <dbReference type="NCBI Taxonomy" id="188477"/>
    <lineage>
        <taxon>Eukaryota</taxon>
        <taxon>Metazoa</taxon>
        <taxon>Spiralia</taxon>
        <taxon>Lophotrochozoa</taxon>
        <taxon>Mollusca</taxon>
        <taxon>Gastropoda</taxon>
        <taxon>Heterobranchia</taxon>
        <taxon>Euthyneura</taxon>
        <taxon>Panpulmonata</taxon>
        <taxon>Sacoglossa</taxon>
        <taxon>Placobranchoidea</taxon>
        <taxon>Plakobranchidae</taxon>
        <taxon>Elysia</taxon>
    </lineage>
</organism>
<keyword evidence="6 14" id="KW-1133">Transmembrane helix</keyword>
<comment type="similarity">
    <text evidence="3">Belongs to the copper type II ascorbate-dependent monooxygenase family.</text>
</comment>
<protein>
    <recommendedName>
        <fullName evidence="15">DOMON domain-containing protein</fullName>
    </recommendedName>
</protein>
<dbReference type="Proteomes" id="UP000271974">
    <property type="component" value="Unassembled WGS sequence"/>
</dbReference>
<dbReference type="InterPro" id="IPR000323">
    <property type="entry name" value="Cu2_ascorb_mOase_N"/>
</dbReference>
<evidence type="ECO:0000256" key="7">
    <source>
        <dbReference type="ARBA" id="ARBA00023002"/>
    </source>
</evidence>
<keyword evidence="10 14" id="KW-0472">Membrane</keyword>
<feature type="compositionally biased region" description="Basic and acidic residues" evidence="13">
    <location>
        <begin position="104"/>
        <end position="116"/>
    </location>
</feature>
<feature type="domain" description="DOMON" evidence="15">
    <location>
        <begin position="1"/>
        <end position="111"/>
    </location>
</feature>
<evidence type="ECO:0000256" key="2">
    <source>
        <dbReference type="ARBA" id="ARBA00004167"/>
    </source>
</evidence>
<evidence type="ECO:0000259" key="15">
    <source>
        <dbReference type="PROSITE" id="PS50836"/>
    </source>
</evidence>
<evidence type="ECO:0000256" key="1">
    <source>
        <dbReference type="ARBA" id="ARBA00001973"/>
    </source>
</evidence>
<dbReference type="GO" id="GO:0004500">
    <property type="term" value="F:dopamine beta-monooxygenase activity"/>
    <property type="evidence" value="ECO:0007669"/>
    <property type="project" value="InterPro"/>
</dbReference>
<dbReference type="InterPro" id="IPR014784">
    <property type="entry name" value="Cu2_ascorb_mOase-like_C"/>
</dbReference>
<comment type="cofactor">
    <cofactor evidence="1">
        <name>Cu(2+)</name>
        <dbReference type="ChEBI" id="CHEBI:29036"/>
    </cofactor>
</comment>
<dbReference type="SUPFAM" id="SSF49742">
    <property type="entry name" value="PHM/PNGase F"/>
    <property type="match status" value="2"/>
</dbReference>
<evidence type="ECO:0000256" key="9">
    <source>
        <dbReference type="ARBA" id="ARBA00023033"/>
    </source>
</evidence>
<keyword evidence="12" id="KW-0325">Glycoprotein</keyword>
<keyword evidence="7" id="KW-0560">Oxidoreductase</keyword>
<dbReference type="InterPro" id="IPR036939">
    <property type="entry name" value="Cu2_ascorb_mOase_N_sf"/>
</dbReference>
<accession>A0A3S1B5M5</accession>
<dbReference type="PANTHER" id="PTHR10157:SF29">
    <property type="entry name" value="DOPAMINE BETA-HYDROXYLASE"/>
    <property type="match status" value="1"/>
</dbReference>
<dbReference type="InterPro" id="IPR000945">
    <property type="entry name" value="DBH-like"/>
</dbReference>
<dbReference type="GO" id="GO:0042420">
    <property type="term" value="P:dopamine catabolic process"/>
    <property type="evidence" value="ECO:0007669"/>
    <property type="project" value="TreeGrafter"/>
</dbReference>
<dbReference type="InterPro" id="IPR008977">
    <property type="entry name" value="PHM/PNGase_F_dom_sf"/>
</dbReference>
<dbReference type="PROSITE" id="PS50836">
    <property type="entry name" value="DOMON"/>
    <property type="match status" value="1"/>
</dbReference>
<feature type="region of interest" description="Disordered" evidence="13">
    <location>
        <begin position="91"/>
        <end position="116"/>
    </location>
</feature>
<evidence type="ECO:0000256" key="13">
    <source>
        <dbReference type="SAM" id="MobiDB-lite"/>
    </source>
</evidence>
<feature type="compositionally biased region" description="Low complexity" evidence="13">
    <location>
        <begin position="92"/>
        <end position="103"/>
    </location>
</feature>
<comment type="subcellular location">
    <subcellularLocation>
        <location evidence="2">Membrane</location>
        <topology evidence="2">Single-pass membrane protein</topology>
    </subcellularLocation>
</comment>
<dbReference type="Pfam" id="PF03712">
    <property type="entry name" value="Cu2_monoox_C"/>
    <property type="match status" value="2"/>
</dbReference>
<evidence type="ECO:0000256" key="6">
    <source>
        <dbReference type="ARBA" id="ARBA00022989"/>
    </source>
</evidence>
<dbReference type="GO" id="GO:0005507">
    <property type="term" value="F:copper ion binding"/>
    <property type="evidence" value="ECO:0007669"/>
    <property type="project" value="InterPro"/>
</dbReference>
<dbReference type="GO" id="GO:0042421">
    <property type="term" value="P:norepinephrine biosynthetic process"/>
    <property type="evidence" value="ECO:0007669"/>
    <property type="project" value="TreeGrafter"/>
</dbReference>
<dbReference type="STRING" id="188477.A0A3S1B5M5"/>
<gene>
    <name evidence="16" type="ORF">EGW08_011817</name>
</gene>
<dbReference type="Pfam" id="PF03351">
    <property type="entry name" value="DOMON"/>
    <property type="match status" value="1"/>
</dbReference>
<dbReference type="GO" id="GO:0006589">
    <property type="term" value="P:octopamine biosynthetic process"/>
    <property type="evidence" value="ECO:0007669"/>
    <property type="project" value="TreeGrafter"/>
</dbReference>
<keyword evidence="4 14" id="KW-0812">Transmembrane</keyword>
<reference evidence="16 17" key="1">
    <citation type="submission" date="2019-01" db="EMBL/GenBank/DDBJ databases">
        <title>A draft genome assembly of the solar-powered sea slug Elysia chlorotica.</title>
        <authorList>
            <person name="Cai H."/>
            <person name="Li Q."/>
            <person name="Fang X."/>
            <person name="Li J."/>
            <person name="Curtis N.E."/>
            <person name="Altenburger A."/>
            <person name="Shibata T."/>
            <person name="Feng M."/>
            <person name="Maeda T."/>
            <person name="Schwartz J.A."/>
            <person name="Shigenobu S."/>
            <person name="Lundholm N."/>
            <person name="Nishiyama T."/>
            <person name="Yang H."/>
            <person name="Hasebe M."/>
            <person name="Li S."/>
            <person name="Pierce S.K."/>
            <person name="Wang J."/>
        </authorList>
    </citation>
    <scope>NUCLEOTIDE SEQUENCE [LARGE SCALE GENOMIC DNA]</scope>
    <source>
        <strain evidence="16">EC2010</strain>
        <tissue evidence="16">Whole organism of an adult</tissue>
    </source>
</reference>
<keyword evidence="5" id="KW-0479">Metal-binding</keyword>
<evidence type="ECO:0000256" key="12">
    <source>
        <dbReference type="ARBA" id="ARBA00023180"/>
    </source>
</evidence>
<comment type="caution">
    <text evidence="16">The sequence shown here is derived from an EMBL/GenBank/DDBJ whole genome shotgun (WGS) entry which is preliminary data.</text>
</comment>
<dbReference type="OrthoDB" id="129121at2759"/>
<evidence type="ECO:0000256" key="3">
    <source>
        <dbReference type="ARBA" id="ARBA00010676"/>
    </source>
</evidence>
<dbReference type="InterPro" id="IPR020611">
    <property type="entry name" value="Cu2_ascorb_mOase_CS-1"/>
</dbReference>
<evidence type="ECO:0000256" key="4">
    <source>
        <dbReference type="ARBA" id="ARBA00022692"/>
    </source>
</evidence>
<dbReference type="AlphaFoldDB" id="A0A3S1B5M5"/>
<keyword evidence="11" id="KW-1015">Disulfide bond</keyword>
<dbReference type="PROSITE" id="PS00084">
    <property type="entry name" value="CU2_MONOOXYGENASE_1"/>
    <property type="match status" value="1"/>
</dbReference>
<evidence type="ECO:0000256" key="10">
    <source>
        <dbReference type="ARBA" id="ARBA00023136"/>
    </source>
</evidence>
<dbReference type="SMART" id="SM00664">
    <property type="entry name" value="DoH"/>
    <property type="match status" value="1"/>
</dbReference>
<keyword evidence="8" id="KW-0186">Copper</keyword>
<proteinExistence type="inferred from homology"/>
<dbReference type="InterPro" id="IPR024548">
    <property type="entry name" value="Cu2_monoox_C"/>
</dbReference>
<evidence type="ECO:0000256" key="11">
    <source>
        <dbReference type="ARBA" id="ARBA00023157"/>
    </source>
</evidence>
<evidence type="ECO:0000256" key="14">
    <source>
        <dbReference type="SAM" id="Phobius"/>
    </source>
</evidence>
<evidence type="ECO:0000313" key="17">
    <source>
        <dbReference type="Proteomes" id="UP000271974"/>
    </source>
</evidence>
<evidence type="ECO:0000256" key="5">
    <source>
        <dbReference type="ARBA" id="ARBA00022723"/>
    </source>
</evidence>
<feature type="transmembrane region" description="Helical" evidence="14">
    <location>
        <begin position="474"/>
        <end position="495"/>
    </location>
</feature>
<sequence length="533" mass="60221">MIKFHLTAKISSGSWFAIGFSDYGEVTSADLLVFWSDAEGVNHLVDAHTDERGILRPDTSQDYHVTAVSSSYTDQGQGRFETFLKHHPGFPRSRASQSSGQSSDESHVDRGSRRKGHTELKDYLKFRDFRRNTWRSSHEGQVRGERSGHSRRSRKGFLELALDFQRKFLTCDVHDYAIDNGTTHVIYMEGILTGSSPLGQPVTSLKHGLQRVQILKPEVVQPPFPEDTWTFEVRAPRIKVPATETTYWWHTTRLPDIPQRHHIIKYEGIIAPGSEDLVHHMEVFHCVTHKGGIPYFSGPGLGEGKPAGLGVCRHVIGAWAMGAQAMVYPEQAGVPVGGGGVSRYVLLEIHYNNPHKKPGIVDTSGIRFYVTSHLRQFEAGIMELGLEYTNKMAIPPRQTRFSLSGYCVPECTAKVSNYSINVERRTATELPELNKDSHYSSHFQEIRRLEPPVAVMPVRGQRFTTLYTCRNKHVVTLITGLIFVLFFLCQGGFSISDEMCVNYIHYYPKTDLEVCKSSVETKALDTFLFFLNR</sequence>
<dbReference type="PANTHER" id="PTHR10157">
    <property type="entry name" value="DOPAMINE BETA HYDROXYLASE RELATED"/>
    <property type="match status" value="1"/>
</dbReference>
<dbReference type="GO" id="GO:0005615">
    <property type="term" value="C:extracellular space"/>
    <property type="evidence" value="ECO:0007669"/>
    <property type="project" value="TreeGrafter"/>
</dbReference>
<dbReference type="Gene3D" id="2.60.120.230">
    <property type="match status" value="1"/>
</dbReference>
<evidence type="ECO:0000256" key="8">
    <source>
        <dbReference type="ARBA" id="ARBA00023008"/>
    </source>
</evidence>
<dbReference type="GO" id="GO:0030667">
    <property type="term" value="C:secretory granule membrane"/>
    <property type="evidence" value="ECO:0007669"/>
    <property type="project" value="TreeGrafter"/>
</dbReference>
<dbReference type="Gene3D" id="2.60.120.310">
    <property type="entry name" value="Copper type II, ascorbate-dependent monooxygenase, N-terminal domain"/>
    <property type="match status" value="1"/>
</dbReference>
<dbReference type="CDD" id="cd09631">
    <property type="entry name" value="DOMON_DOH"/>
    <property type="match status" value="1"/>
</dbReference>
<dbReference type="Pfam" id="PF01082">
    <property type="entry name" value="Cu2_monooxygen"/>
    <property type="match status" value="1"/>
</dbReference>
<keyword evidence="9" id="KW-0503">Monooxygenase</keyword>
<keyword evidence="17" id="KW-1185">Reference proteome</keyword>
<name>A0A3S1B5M5_ELYCH</name>